<dbReference type="AlphaFoldDB" id="I4BZZ7"/>
<feature type="transmembrane region" description="Helical" evidence="6">
    <location>
        <begin position="31"/>
        <end position="50"/>
    </location>
</feature>
<feature type="transmembrane region" description="Helical" evidence="6">
    <location>
        <begin position="116"/>
        <end position="136"/>
    </location>
</feature>
<feature type="transmembrane region" description="Helical" evidence="6">
    <location>
        <begin position="62"/>
        <end position="80"/>
    </location>
</feature>
<dbReference type="PANTHER" id="PTHR32322:SF2">
    <property type="entry name" value="EAMA DOMAIN-CONTAINING PROTEIN"/>
    <property type="match status" value="1"/>
</dbReference>
<dbReference type="GO" id="GO:0016020">
    <property type="term" value="C:membrane"/>
    <property type="evidence" value="ECO:0007669"/>
    <property type="project" value="UniProtKB-SubCell"/>
</dbReference>
<feature type="transmembrane region" description="Helical" evidence="6">
    <location>
        <begin position="181"/>
        <end position="204"/>
    </location>
</feature>
<sequence length="290" mass="31339">MNWFFIALTCAFSTACCDALSKYIMRDNDEWITGTAILGISLVFMLPVFLSCECKPFTPEVAALFAVVLPLEIVAYYLFLSSIRMAALSLTVPLLAFTPVLTIASSALILGEKVSTAGAIGISLVTVGAYILNGNLANQSFWAPIRALFSHPGSRRMFLVAVIWAVTSSLGKKGVLLYDPIPFSFLLVAGDLVIFALIAVFRVHRGTAVKQMTKSTLGLLFTAGVFMAGAELTHFVAVSMAPVAYMISVKRLSLVFGVLLGWIFFGERNVVYRLAGASTMVCGVFFMYSS</sequence>
<dbReference type="PANTHER" id="PTHR32322">
    <property type="entry name" value="INNER MEMBRANE TRANSPORTER"/>
    <property type="match status" value="1"/>
</dbReference>
<evidence type="ECO:0000313" key="9">
    <source>
        <dbReference type="Proteomes" id="UP000006055"/>
    </source>
</evidence>
<accession>I4BZZ7</accession>
<comment type="similarity">
    <text evidence="2">Belongs to the EamA transporter family.</text>
</comment>
<dbReference type="SUPFAM" id="SSF103481">
    <property type="entry name" value="Multidrug resistance efflux transporter EmrE"/>
    <property type="match status" value="2"/>
</dbReference>
<dbReference type="InterPro" id="IPR050638">
    <property type="entry name" value="AA-Vitamin_Transporters"/>
</dbReference>
<keyword evidence="3 6" id="KW-0812">Transmembrane</keyword>
<keyword evidence="9" id="KW-1185">Reference proteome</keyword>
<evidence type="ECO:0000256" key="6">
    <source>
        <dbReference type="SAM" id="Phobius"/>
    </source>
</evidence>
<evidence type="ECO:0000259" key="7">
    <source>
        <dbReference type="Pfam" id="PF00892"/>
    </source>
</evidence>
<evidence type="ECO:0000256" key="2">
    <source>
        <dbReference type="ARBA" id="ARBA00007362"/>
    </source>
</evidence>
<feature type="domain" description="EamA" evidence="7">
    <location>
        <begin position="157"/>
        <end position="288"/>
    </location>
</feature>
<feature type="transmembrane region" description="Helical" evidence="6">
    <location>
        <begin position="216"/>
        <end position="237"/>
    </location>
</feature>
<keyword evidence="5 6" id="KW-0472">Membrane</keyword>
<evidence type="ECO:0000256" key="5">
    <source>
        <dbReference type="ARBA" id="ARBA00023136"/>
    </source>
</evidence>
<proteinExistence type="inferred from homology"/>
<dbReference type="KEGG" id="dti:Desti_0142"/>
<feature type="transmembrane region" description="Helical" evidence="6">
    <location>
        <begin position="157"/>
        <end position="175"/>
    </location>
</feature>
<feature type="transmembrane region" description="Helical" evidence="6">
    <location>
        <begin position="243"/>
        <end position="265"/>
    </location>
</feature>
<dbReference type="EMBL" id="CP003360">
    <property type="protein sequence ID" value="AFM22888.1"/>
    <property type="molecule type" value="Genomic_DNA"/>
</dbReference>
<evidence type="ECO:0000256" key="1">
    <source>
        <dbReference type="ARBA" id="ARBA00004141"/>
    </source>
</evidence>
<dbReference type="STRING" id="706587.Desti_0142"/>
<gene>
    <name evidence="8" type="ordered locus">Desti_0142</name>
</gene>
<keyword evidence="4 6" id="KW-1133">Transmembrane helix</keyword>
<organism evidence="8 9">
    <name type="scientific">Desulfomonile tiedjei (strain ATCC 49306 / DSM 6799 / DCB-1)</name>
    <dbReference type="NCBI Taxonomy" id="706587"/>
    <lineage>
        <taxon>Bacteria</taxon>
        <taxon>Pseudomonadati</taxon>
        <taxon>Thermodesulfobacteriota</taxon>
        <taxon>Desulfomonilia</taxon>
        <taxon>Desulfomonilales</taxon>
        <taxon>Desulfomonilaceae</taxon>
        <taxon>Desulfomonile</taxon>
    </lineage>
</organism>
<evidence type="ECO:0000256" key="4">
    <source>
        <dbReference type="ARBA" id="ARBA00022989"/>
    </source>
</evidence>
<dbReference type="eggNOG" id="COG0697">
    <property type="taxonomic scope" value="Bacteria"/>
</dbReference>
<evidence type="ECO:0000256" key="3">
    <source>
        <dbReference type="ARBA" id="ARBA00022692"/>
    </source>
</evidence>
<dbReference type="OrthoDB" id="5762785at2"/>
<name>I4BZZ7_DESTA</name>
<protein>
    <submittedName>
        <fullName evidence="8">Putative membrane protein</fullName>
    </submittedName>
</protein>
<feature type="transmembrane region" description="Helical" evidence="6">
    <location>
        <begin position="270"/>
        <end position="288"/>
    </location>
</feature>
<dbReference type="Proteomes" id="UP000006055">
    <property type="component" value="Chromosome"/>
</dbReference>
<feature type="transmembrane region" description="Helical" evidence="6">
    <location>
        <begin position="87"/>
        <end position="110"/>
    </location>
</feature>
<dbReference type="Pfam" id="PF00892">
    <property type="entry name" value="EamA"/>
    <property type="match status" value="2"/>
</dbReference>
<reference evidence="9" key="1">
    <citation type="submission" date="2012-06" db="EMBL/GenBank/DDBJ databases">
        <title>Complete sequence of chromosome of Desulfomonile tiedjei DSM 6799.</title>
        <authorList>
            <person name="Lucas S."/>
            <person name="Copeland A."/>
            <person name="Lapidus A."/>
            <person name="Glavina del Rio T."/>
            <person name="Dalin E."/>
            <person name="Tice H."/>
            <person name="Bruce D."/>
            <person name="Goodwin L."/>
            <person name="Pitluck S."/>
            <person name="Peters L."/>
            <person name="Ovchinnikova G."/>
            <person name="Zeytun A."/>
            <person name="Lu M."/>
            <person name="Kyrpides N."/>
            <person name="Mavromatis K."/>
            <person name="Ivanova N."/>
            <person name="Brettin T."/>
            <person name="Detter J.C."/>
            <person name="Han C."/>
            <person name="Larimer F."/>
            <person name="Land M."/>
            <person name="Hauser L."/>
            <person name="Markowitz V."/>
            <person name="Cheng J.-F."/>
            <person name="Hugenholtz P."/>
            <person name="Woyke T."/>
            <person name="Wu D."/>
            <person name="Spring S."/>
            <person name="Schroeder M."/>
            <person name="Brambilla E."/>
            <person name="Klenk H.-P."/>
            <person name="Eisen J.A."/>
        </authorList>
    </citation>
    <scope>NUCLEOTIDE SEQUENCE [LARGE SCALE GENOMIC DNA]</scope>
    <source>
        <strain evidence="9">ATCC 49306 / DSM 6799 / DCB-1</strain>
    </source>
</reference>
<dbReference type="InterPro" id="IPR037185">
    <property type="entry name" value="EmrE-like"/>
</dbReference>
<dbReference type="HOGENOM" id="CLU_060016_1_0_7"/>
<comment type="subcellular location">
    <subcellularLocation>
        <location evidence="1">Membrane</location>
        <topology evidence="1">Multi-pass membrane protein</topology>
    </subcellularLocation>
</comment>
<dbReference type="InterPro" id="IPR000620">
    <property type="entry name" value="EamA_dom"/>
</dbReference>
<feature type="domain" description="EamA" evidence="7">
    <location>
        <begin position="3"/>
        <end position="133"/>
    </location>
</feature>
<evidence type="ECO:0000313" key="8">
    <source>
        <dbReference type="EMBL" id="AFM22888.1"/>
    </source>
</evidence>
<dbReference type="RefSeq" id="WP_014808047.1">
    <property type="nucleotide sequence ID" value="NC_018025.1"/>
</dbReference>